<reference evidence="2" key="1">
    <citation type="submission" date="2014-12" db="EMBL/GenBank/DDBJ databases">
        <title>Genome Sequence of Valsa Canker Pathogens Uncovers a Specific Adaption of Colonization on Woody Bark.</title>
        <authorList>
            <person name="Yin Z."/>
            <person name="Liu H."/>
            <person name="Gao X."/>
            <person name="Li Z."/>
            <person name="Song N."/>
            <person name="Ke X."/>
            <person name="Dai Q."/>
            <person name="Wu Y."/>
            <person name="Sun Y."/>
            <person name="Xu J.-R."/>
            <person name="Kang Z.K."/>
            <person name="Wang L."/>
            <person name="Huang L."/>
        </authorList>
    </citation>
    <scope>NUCLEOTIDE SEQUENCE [LARGE SCALE GENOMIC DNA]</scope>
    <source>
        <strain evidence="2">03-8</strain>
    </source>
</reference>
<accession>A0A194WEA4</accession>
<dbReference type="Proteomes" id="UP000078559">
    <property type="component" value="Chromosome 13"/>
</dbReference>
<proteinExistence type="predicted"/>
<dbReference type="EMBL" id="CM003110">
    <property type="protein sequence ID" value="KUI74523.1"/>
    <property type="molecule type" value="Genomic_DNA"/>
</dbReference>
<gene>
    <name evidence="2" type="ORF">VM1G_10095</name>
</gene>
<protein>
    <recommendedName>
        <fullName evidence="1">2EXR domain-containing protein</fullName>
    </recommendedName>
</protein>
<organism evidence="2 3">
    <name type="scientific">Cytospora mali</name>
    <name type="common">Apple Valsa canker fungus</name>
    <name type="synonym">Valsa mali</name>
    <dbReference type="NCBI Taxonomy" id="578113"/>
    <lineage>
        <taxon>Eukaryota</taxon>
        <taxon>Fungi</taxon>
        <taxon>Dikarya</taxon>
        <taxon>Ascomycota</taxon>
        <taxon>Pezizomycotina</taxon>
        <taxon>Sordariomycetes</taxon>
        <taxon>Sordariomycetidae</taxon>
        <taxon>Diaporthales</taxon>
        <taxon>Cytosporaceae</taxon>
        <taxon>Cytospora</taxon>
    </lineage>
</organism>
<feature type="domain" description="2EXR" evidence="1">
    <location>
        <begin position="3"/>
        <end position="128"/>
    </location>
</feature>
<dbReference type="Pfam" id="PF20150">
    <property type="entry name" value="2EXR"/>
    <property type="match status" value="1"/>
</dbReference>
<dbReference type="AlphaFoldDB" id="A0A194WEA4"/>
<sequence>MSFFKFPLLPPEIRLLIWEMSWPDTRVMEAGYIDEADEEGDNLPDGEVGLRIACPWSQWRRSGEHIERDIEDDPMDIDDETDTTAMEHPVALYVCRESRVHTSKAYVSFQHAEGHGEPFYFHPRRDILWLCLELGDHPEVIETKLRRAYGAQIDKVENVMLPDWRWGEISTGHVSLMQALEALGGLRRITLIINPNATPRQVAEANMEEDTKTLGSRPWTLEHLYVCKTGQICHKPLRSLAPRKEFSASCAGCYD</sequence>
<evidence type="ECO:0000313" key="2">
    <source>
        <dbReference type="EMBL" id="KUI74523.1"/>
    </source>
</evidence>
<dbReference type="InterPro" id="IPR045518">
    <property type="entry name" value="2EXR"/>
</dbReference>
<name>A0A194WEA4_CYTMA</name>
<evidence type="ECO:0000313" key="3">
    <source>
        <dbReference type="Proteomes" id="UP000078559"/>
    </source>
</evidence>
<dbReference type="OrthoDB" id="2142759at2759"/>
<keyword evidence="3" id="KW-1185">Reference proteome</keyword>
<evidence type="ECO:0000259" key="1">
    <source>
        <dbReference type="Pfam" id="PF20150"/>
    </source>
</evidence>
<dbReference type="PANTHER" id="PTHR35910">
    <property type="entry name" value="2EXR DOMAIN-CONTAINING PROTEIN"/>
    <property type="match status" value="1"/>
</dbReference>
<dbReference type="PANTHER" id="PTHR35910:SF6">
    <property type="entry name" value="2EXR DOMAIN-CONTAINING PROTEIN"/>
    <property type="match status" value="1"/>
</dbReference>